<reference evidence="1 2" key="1">
    <citation type="submission" date="2024-02" db="EMBL/GenBank/DDBJ databases">
        <title>Whole genome sequencing and characterization of Corynebacterium isolated from the ocular surface of dry eye disease sufferers.</title>
        <authorList>
            <person name="Naqvi M."/>
        </authorList>
    </citation>
    <scope>NUCLEOTIDE SEQUENCE [LARGE SCALE GENOMIC DNA]</scope>
    <source>
        <strain evidence="1 2">PCR27</strain>
    </source>
</reference>
<dbReference type="EMBL" id="JBAHUZ010000015">
    <property type="protein sequence ID" value="MEJ4138917.1"/>
    <property type="molecule type" value="Genomic_DNA"/>
</dbReference>
<dbReference type="Proteomes" id="UP001372244">
    <property type="component" value="Unassembled WGS sequence"/>
</dbReference>
<evidence type="ECO:0000313" key="2">
    <source>
        <dbReference type="Proteomes" id="UP001372244"/>
    </source>
</evidence>
<comment type="caution">
    <text evidence="1">The sequence shown here is derived from an EMBL/GenBank/DDBJ whole genome shotgun (WGS) entry which is preliminary data.</text>
</comment>
<sequence>MYLACDLTRRDTAADAERIDQASSLIHSVVAQLNCATAGDSDDFDAVVVEIKRLLVSYLFAIAGYWGS</sequence>
<keyword evidence="2" id="KW-1185">Reference proteome</keyword>
<protein>
    <submittedName>
        <fullName evidence="1">Uncharacterized protein</fullName>
    </submittedName>
</protein>
<dbReference type="RefSeq" id="WP_284811558.1">
    <property type="nucleotide sequence ID" value="NZ_JASPIF010000015.1"/>
</dbReference>
<accession>A0ABU8P6Z0</accession>
<evidence type="ECO:0000313" key="1">
    <source>
        <dbReference type="EMBL" id="MEJ4138917.1"/>
    </source>
</evidence>
<organism evidence="1 2">
    <name type="scientific">Corynebacterium marquesiae</name>
    <dbReference type="NCBI Taxonomy" id="2913503"/>
    <lineage>
        <taxon>Bacteria</taxon>
        <taxon>Bacillati</taxon>
        <taxon>Actinomycetota</taxon>
        <taxon>Actinomycetes</taxon>
        <taxon>Mycobacteriales</taxon>
        <taxon>Corynebacteriaceae</taxon>
        <taxon>Corynebacterium</taxon>
    </lineage>
</organism>
<proteinExistence type="predicted"/>
<gene>
    <name evidence="1" type="ORF">V5S76_07265</name>
</gene>
<dbReference type="GeneID" id="88918450"/>
<name>A0ABU8P6Z0_9CORY</name>